<dbReference type="SMART" id="SM00385">
    <property type="entry name" value="CYCLIN"/>
    <property type="match status" value="1"/>
</dbReference>
<organism evidence="11 12">
    <name type="scientific">Pichia californica</name>
    <dbReference type="NCBI Taxonomy" id="460514"/>
    <lineage>
        <taxon>Eukaryota</taxon>
        <taxon>Fungi</taxon>
        <taxon>Dikarya</taxon>
        <taxon>Ascomycota</taxon>
        <taxon>Saccharomycotina</taxon>
        <taxon>Pichiomycetes</taxon>
        <taxon>Pichiales</taxon>
        <taxon>Pichiaceae</taxon>
        <taxon>Pichia</taxon>
    </lineage>
</organism>
<keyword evidence="3 6" id="KW-0812">Transmembrane</keyword>
<sequence length="878" mass="101931">MSADYWISSQRAHWQFTSEQLNTSRFNIMMWEKQRLGNSPVIIRYDTNMRIFIHQMIARLGRRLSLRQIILSTAEIYISRFLTKVSLLEINIYMLVATSVYVSCKICESPQHIRTILAESRNCWPEFISGDFTKLAEFEFYLIEELECYLIVHHPYNSLIQLVEVLGKSNNNNDNVDNNNSNSIGKLNDNRNSKYKLNLTDNEIESVWQVINDSYMTDLPLIYPPHIISIAALHVVLILSIENNETNCDNVVVDKKKLTKDSLSNNKNTNATTTTTTTTNNNNNNNNKNNNGSDQLLGFVLESNNKNINSLSEDIVGRNNNNNINESRQMISNKGINTKNANNNNNTNNKSATTNTNNKNSNGRNSVTMGFNTNNMNMNMNHGQGGVGGGGLRRKLSQSFSHQNRAISRTGNNSNNNITMSLSPEKSGFFNISMMLKSNNTHNYRNNSRIEEFTNFLAGSNVNLVEVIESVQELLNLYEAWQNMNTGNSSSTDQSPSNMDEIRQRFTKSSEISSSNTKVNNLINKNHNDNSKERELKHLNDLKQIKKSAMLDKSTIQLTLFFYAVFLLLSLISPDYSNFLKKFYKLSYKSQNFNDTNTNNYYYIGFDDFYFTIFWIINLLFLRSFLIVNCFKPCARILGIKKFKATQRFIEQTWSIFYYSLSWSFGFYLYYNSNYFFNCYNIYSNWPHIELSGPFKFYYLVQTANWFQQFIVIFLEAKRKDHYQMVSHHIITCLLITGSYCYYFTKIGHIILLLMDIVDVLLSCAKILKYCGFQTICDVMFVIFMISWIILRHGVYIYVLWFSWLKSRIIMNADCSNFTLNDKINRLCYTDFQIDIFLLLLTFLQIIMCIWMYMIIRVAIRVVRGGSADDVRSDSEDD</sequence>
<proteinExistence type="inferred from homology"/>
<feature type="transmembrane region" description="Helical" evidence="9">
    <location>
        <begin position="836"/>
        <end position="856"/>
    </location>
</feature>
<evidence type="ECO:0000256" key="7">
    <source>
        <dbReference type="RuleBase" id="RU000383"/>
    </source>
</evidence>
<feature type="transmembrane region" description="Helical" evidence="9">
    <location>
        <begin position="727"/>
        <end position="745"/>
    </location>
</feature>
<comment type="caution">
    <text evidence="11">The sequence shown here is derived from an EMBL/GenBank/DDBJ whole genome shotgun (WGS) entry which is preliminary data.</text>
</comment>
<dbReference type="PANTHER" id="PTHR12560">
    <property type="entry name" value="LONGEVITY ASSURANCE FACTOR 1 LAG1"/>
    <property type="match status" value="1"/>
</dbReference>
<feature type="transmembrane region" description="Helical" evidence="9">
    <location>
        <begin position="555"/>
        <end position="573"/>
    </location>
</feature>
<comment type="subcellular location">
    <subcellularLocation>
        <location evidence="1">Membrane</location>
        <topology evidence="1">Multi-pass membrane protein</topology>
    </subcellularLocation>
</comment>
<dbReference type="PANTHER" id="PTHR12560:SF0">
    <property type="entry name" value="LD18904P"/>
    <property type="match status" value="1"/>
</dbReference>
<dbReference type="Pfam" id="PF03798">
    <property type="entry name" value="TRAM_LAG1_CLN8"/>
    <property type="match status" value="1"/>
</dbReference>
<dbReference type="GO" id="GO:0016020">
    <property type="term" value="C:membrane"/>
    <property type="evidence" value="ECO:0007669"/>
    <property type="project" value="UniProtKB-SubCell"/>
</dbReference>
<feature type="compositionally biased region" description="Low complexity" evidence="8">
    <location>
        <begin position="265"/>
        <end position="291"/>
    </location>
</feature>
<dbReference type="InterPro" id="IPR036915">
    <property type="entry name" value="Cyclin-like_sf"/>
</dbReference>
<dbReference type="Proteomes" id="UP000697127">
    <property type="component" value="Unassembled WGS sequence"/>
</dbReference>
<evidence type="ECO:0000256" key="2">
    <source>
        <dbReference type="ARBA" id="ARBA00009808"/>
    </source>
</evidence>
<reference evidence="11" key="1">
    <citation type="submission" date="2020-11" db="EMBL/GenBank/DDBJ databases">
        <title>Kefir isolates.</title>
        <authorList>
            <person name="Marcisauskas S."/>
            <person name="Kim Y."/>
            <person name="Blasche S."/>
        </authorList>
    </citation>
    <scope>NUCLEOTIDE SEQUENCE</scope>
    <source>
        <strain evidence="11">Olga-1</strain>
    </source>
</reference>
<feature type="compositionally biased region" description="Polar residues" evidence="8">
    <location>
        <begin position="397"/>
        <end position="418"/>
    </location>
</feature>
<dbReference type="Gene3D" id="1.10.472.10">
    <property type="entry name" value="Cyclin-like"/>
    <property type="match status" value="2"/>
</dbReference>
<feature type="compositionally biased region" description="Low complexity" evidence="8">
    <location>
        <begin position="369"/>
        <end position="382"/>
    </location>
</feature>
<feature type="compositionally biased region" description="Low complexity" evidence="8">
    <location>
        <begin position="337"/>
        <end position="362"/>
    </location>
</feature>
<evidence type="ECO:0000259" key="10">
    <source>
        <dbReference type="PROSITE" id="PS50922"/>
    </source>
</evidence>
<keyword evidence="5 6" id="KW-0472">Membrane</keyword>
<evidence type="ECO:0000256" key="9">
    <source>
        <dbReference type="SAM" id="Phobius"/>
    </source>
</evidence>
<name>A0A9P6WHJ1_9ASCO</name>
<evidence type="ECO:0000313" key="12">
    <source>
        <dbReference type="Proteomes" id="UP000697127"/>
    </source>
</evidence>
<dbReference type="GO" id="GO:0050291">
    <property type="term" value="F:sphingosine N-acyltransferase activity"/>
    <property type="evidence" value="ECO:0007669"/>
    <property type="project" value="InterPro"/>
</dbReference>
<dbReference type="SUPFAM" id="SSF47954">
    <property type="entry name" value="Cyclin-like"/>
    <property type="match status" value="2"/>
</dbReference>
<evidence type="ECO:0000256" key="6">
    <source>
        <dbReference type="PROSITE-ProRule" id="PRU00205"/>
    </source>
</evidence>
<feature type="region of interest" description="Disordered" evidence="8">
    <location>
        <begin position="335"/>
        <end position="418"/>
    </location>
</feature>
<protein>
    <submittedName>
        <fullName evidence="11">Sphingosine N-acyltransferase lag1</fullName>
    </submittedName>
</protein>
<comment type="similarity">
    <text evidence="7">Belongs to the cyclin family.</text>
</comment>
<dbReference type="InterPro" id="IPR016439">
    <property type="entry name" value="Lag1/Lac1-like"/>
</dbReference>
<comment type="similarity">
    <text evidence="2">Belongs to the sphingosine N-acyltransferase family.</text>
</comment>
<dbReference type="PROSITE" id="PS50922">
    <property type="entry name" value="TLC"/>
    <property type="match status" value="1"/>
</dbReference>
<feature type="region of interest" description="Disordered" evidence="8">
    <location>
        <begin position="262"/>
        <end position="295"/>
    </location>
</feature>
<accession>A0A9P6WHJ1</accession>
<keyword evidence="4 9" id="KW-1133">Transmembrane helix</keyword>
<dbReference type="AlphaFoldDB" id="A0A9P6WHJ1"/>
<feature type="transmembrane region" description="Helical" evidence="9">
    <location>
        <begin position="609"/>
        <end position="631"/>
    </location>
</feature>
<feature type="domain" description="TLC" evidence="10">
    <location>
        <begin position="647"/>
        <end position="864"/>
    </location>
</feature>
<keyword evidence="7" id="KW-0195">Cyclin</keyword>
<dbReference type="Pfam" id="PF00134">
    <property type="entry name" value="Cyclin_N"/>
    <property type="match status" value="1"/>
</dbReference>
<dbReference type="CDD" id="cd20513">
    <property type="entry name" value="CYCLIN_CCNC_rpt1"/>
    <property type="match status" value="1"/>
</dbReference>
<dbReference type="InterPro" id="IPR006671">
    <property type="entry name" value="Cyclin_N"/>
</dbReference>
<evidence type="ECO:0000256" key="5">
    <source>
        <dbReference type="ARBA" id="ARBA00023136"/>
    </source>
</evidence>
<dbReference type="SMART" id="SM00724">
    <property type="entry name" value="TLC"/>
    <property type="match status" value="1"/>
</dbReference>
<dbReference type="EMBL" id="PUHW01000285">
    <property type="protein sequence ID" value="KAG0687285.1"/>
    <property type="molecule type" value="Genomic_DNA"/>
</dbReference>
<dbReference type="InterPro" id="IPR006634">
    <property type="entry name" value="TLC-dom"/>
</dbReference>
<dbReference type="GO" id="GO:0046513">
    <property type="term" value="P:ceramide biosynthetic process"/>
    <property type="evidence" value="ECO:0007669"/>
    <property type="project" value="InterPro"/>
</dbReference>
<evidence type="ECO:0000256" key="3">
    <source>
        <dbReference type="ARBA" id="ARBA00022692"/>
    </source>
</evidence>
<evidence type="ECO:0000256" key="4">
    <source>
        <dbReference type="ARBA" id="ARBA00022989"/>
    </source>
</evidence>
<dbReference type="InterPro" id="IPR013763">
    <property type="entry name" value="Cyclin-like_dom"/>
</dbReference>
<feature type="transmembrane region" description="Helical" evidence="9">
    <location>
        <begin position="652"/>
        <end position="671"/>
    </location>
</feature>
<evidence type="ECO:0000313" key="11">
    <source>
        <dbReference type="EMBL" id="KAG0687285.1"/>
    </source>
</evidence>
<evidence type="ECO:0000256" key="8">
    <source>
        <dbReference type="SAM" id="MobiDB-lite"/>
    </source>
</evidence>
<gene>
    <name evidence="11" type="primary">LAG1</name>
    <name evidence="11" type="ORF">C6P40_002563</name>
</gene>
<feature type="transmembrane region" description="Helical" evidence="9">
    <location>
        <begin position="780"/>
        <end position="801"/>
    </location>
</feature>
<evidence type="ECO:0000256" key="1">
    <source>
        <dbReference type="ARBA" id="ARBA00004141"/>
    </source>
</evidence>
<keyword evidence="12" id="KW-1185">Reference proteome</keyword>